<protein>
    <submittedName>
        <fullName evidence="1">Uncharacterized protein</fullName>
    </submittedName>
</protein>
<proteinExistence type="predicted"/>
<dbReference type="Proteomes" id="UP001304298">
    <property type="component" value="Unassembled WGS sequence"/>
</dbReference>
<sequence>MPGKLATYGTVGCEFSTIKALTQSGEYVHDLRMDDEYGAEHCRDQHGAHHDQSDEPVKALACFTVEEQVDHALCHCC</sequence>
<evidence type="ECO:0000313" key="1">
    <source>
        <dbReference type="EMBL" id="MEA5367735.1"/>
    </source>
</evidence>
<evidence type="ECO:0000313" key="2">
    <source>
        <dbReference type="Proteomes" id="UP001304298"/>
    </source>
</evidence>
<dbReference type="EMBL" id="JAYFSI010000027">
    <property type="protein sequence ID" value="MEA5367735.1"/>
    <property type="molecule type" value="Genomic_DNA"/>
</dbReference>
<accession>A0ABU5RPM1</accession>
<reference evidence="1 2" key="1">
    <citation type="submission" date="2023-12" db="EMBL/GenBank/DDBJ databases">
        <title>Amycolatopsis sp. V23-08.</title>
        <authorList>
            <person name="Somphong A."/>
        </authorList>
    </citation>
    <scope>NUCLEOTIDE SEQUENCE [LARGE SCALE GENOMIC DNA]</scope>
    <source>
        <strain evidence="1 2">V23-08</strain>
    </source>
</reference>
<name>A0ABU5RPM1_9PSEU</name>
<dbReference type="RefSeq" id="WP_323337868.1">
    <property type="nucleotide sequence ID" value="NZ_JAYFSI010000027.1"/>
</dbReference>
<gene>
    <name evidence="1" type="ORF">VA596_49950</name>
</gene>
<keyword evidence="2" id="KW-1185">Reference proteome</keyword>
<comment type="caution">
    <text evidence="1">The sequence shown here is derived from an EMBL/GenBank/DDBJ whole genome shotgun (WGS) entry which is preliminary data.</text>
</comment>
<organism evidence="1 2">
    <name type="scientific">Amycolatopsis heterodermiae</name>
    <dbReference type="NCBI Taxonomy" id="3110235"/>
    <lineage>
        <taxon>Bacteria</taxon>
        <taxon>Bacillati</taxon>
        <taxon>Actinomycetota</taxon>
        <taxon>Actinomycetes</taxon>
        <taxon>Pseudonocardiales</taxon>
        <taxon>Pseudonocardiaceae</taxon>
        <taxon>Amycolatopsis</taxon>
    </lineage>
</organism>